<feature type="transmembrane region" description="Helical" evidence="10">
    <location>
        <begin position="319"/>
        <end position="343"/>
    </location>
</feature>
<dbReference type="InterPro" id="IPR004680">
    <property type="entry name" value="Cit_transptr-like_dom"/>
</dbReference>
<feature type="transmembrane region" description="Helical" evidence="10">
    <location>
        <begin position="253"/>
        <end position="282"/>
    </location>
</feature>
<feature type="transmembrane region" description="Helical" evidence="10">
    <location>
        <begin position="159"/>
        <end position="181"/>
    </location>
</feature>
<comment type="caution">
    <text evidence="12">The sequence shown here is derived from an EMBL/GenBank/DDBJ whole genome shotgun (WGS) entry which is preliminary data.</text>
</comment>
<evidence type="ECO:0000256" key="2">
    <source>
        <dbReference type="ARBA" id="ARBA00006433"/>
    </source>
</evidence>
<keyword evidence="9 10" id="KW-0472">Membrane</keyword>
<evidence type="ECO:0000313" key="12">
    <source>
        <dbReference type="EMBL" id="MFD1937689.1"/>
    </source>
</evidence>
<keyword evidence="7" id="KW-0059">Arsenical resistance</keyword>
<gene>
    <name evidence="12" type="ORF">ACFSKW_40095</name>
</gene>
<evidence type="ECO:0000256" key="7">
    <source>
        <dbReference type="ARBA" id="ARBA00022849"/>
    </source>
</evidence>
<protein>
    <submittedName>
        <fullName evidence="12">SLC13 family permease</fullName>
    </submittedName>
</protein>
<evidence type="ECO:0000256" key="5">
    <source>
        <dbReference type="ARBA" id="ARBA00022475"/>
    </source>
</evidence>
<accession>A0ABW4T8U8</accession>
<proteinExistence type="inferred from homology"/>
<dbReference type="PANTHER" id="PTHR43302">
    <property type="entry name" value="TRANSPORTER ARSB-RELATED"/>
    <property type="match status" value="1"/>
</dbReference>
<evidence type="ECO:0000256" key="9">
    <source>
        <dbReference type="ARBA" id="ARBA00023136"/>
    </source>
</evidence>
<dbReference type="PRINTS" id="PR00758">
    <property type="entry name" value="ARSENICPUMP"/>
</dbReference>
<keyword evidence="4" id="KW-0813">Transport</keyword>
<evidence type="ECO:0000256" key="4">
    <source>
        <dbReference type="ARBA" id="ARBA00022448"/>
    </source>
</evidence>
<keyword evidence="6 10" id="KW-0812">Transmembrane</keyword>
<name>A0ABW4T8U8_9ACTN</name>
<dbReference type="InterPro" id="IPR000802">
    <property type="entry name" value="Arsenical_pump_ArsB"/>
</dbReference>
<keyword evidence="13" id="KW-1185">Reference proteome</keyword>
<feature type="transmembrane region" description="Helical" evidence="10">
    <location>
        <begin position="40"/>
        <end position="57"/>
    </location>
</feature>
<dbReference type="EMBL" id="JBHUFV010000061">
    <property type="protein sequence ID" value="MFD1937689.1"/>
    <property type="molecule type" value="Genomic_DNA"/>
</dbReference>
<feature type="transmembrane region" description="Helical" evidence="10">
    <location>
        <begin position="7"/>
        <end position="28"/>
    </location>
</feature>
<dbReference type="Pfam" id="PF03600">
    <property type="entry name" value="CitMHS"/>
    <property type="match status" value="1"/>
</dbReference>
<evidence type="ECO:0000259" key="11">
    <source>
        <dbReference type="Pfam" id="PF03600"/>
    </source>
</evidence>
<evidence type="ECO:0000256" key="1">
    <source>
        <dbReference type="ARBA" id="ARBA00004651"/>
    </source>
</evidence>
<comment type="similarity">
    <text evidence="3">Belongs to the CitM (TC 2.A.11) transporter family.</text>
</comment>
<dbReference type="RefSeq" id="WP_379579103.1">
    <property type="nucleotide sequence ID" value="NZ_JBHUFV010000061.1"/>
</dbReference>
<keyword evidence="8 10" id="KW-1133">Transmembrane helix</keyword>
<keyword evidence="5" id="KW-1003">Cell membrane</keyword>
<evidence type="ECO:0000256" key="8">
    <source>
        <dbReference type="ARBA" id="ARBA00022989"/>
    </source>
</evidence>
<dbReference type="Proteomes" id="UP001597368">
    <property type="component" value="Unassembled WGS sequence"/>
</dbReference>
<feature type="transmembrane region" description="Helical" evidence="10">
    <location>
        <begin position="225"/>
        <end position="241"/>
    </location>
</feature>
<reference evidence="13" key="1">
    <citation type="journal article" date="2019" name="Int. J. Syst. Evol. Microbiol.">
        <title>The Global Catalogue of Microorganisms (GCM) 10K type strain sequencing project: providing services to taxonomists for standard genome sequencing and annotation.</title>
        <authorList>
            <consortium name="The Broad Institute Genomics Platform"/>
            <consortium name="The Broad Institute Genome Sequencing Center for Infectious Disease"/>
            <person name="Wu L."/>
            <person name="Ma J."/>
        </authorList>
    </citation>
    <scope>NUCLEOTIDE SEQUENCE [LARGE SCALE GENOMIC DNA]</scope>
    <source>
        <strain evidence="13">ICMP 6774ER</strain>
    </source>
</reference>
<organism evidence="12 13">
    <name type="scientific">Nonomuraea mangrovi</name>
    <dbReference type="NCBI Taxonomy" id="2316207"/>
    <lineage>
        <taxon>Bacteria</taxon>
        <taxon>Bacillati</taxon>
        <taxon>Actinomycetota</taxon>
        <taxon>Actinomycetes</taxon>
        <taxon>Streptosporangiales</taxon>
        <taxon>Streptosporangiaceae</taxon>
        <taxon>Nonomuraea</taxon>
    </lineage>
</organism>
<feature type="transmembrane region" description="Helical" evidence="10">
    <location>
        <begin position="201"/>
        <end position="218"/>
    </location>
</feature>
<feature type="domain" description="Citrate transporter-like" evidence="11">
    <location>
        <begin position="7"/>
        <end position="337"/>
    </location>
</feature>
<feature type="transmembrane region" description="Helical" evidence="10">
    <location>
        <begin position="355"/>
        <end position="379"/>
    </location>
</feature>
<evidence type="ECO:0000256" key="10">
    <source>
        <dbReference type="SAM" id="Phobius"/>
    </source>
</evidence>
<sequence length="382" mass="40598">MLSRLGVLDWIRIGLLALGLAFVASGLLPLERAVEELDGIWPLMIFLVGVIVLAELTKEAQVFDVLAARMAVVARGSNLALFLLCVAFASLVTIFLNLDTTAVLLTPVMLALAPRAGVAALPLAMSTIWLANTASLLLPVSNLTNLLGMEKINLSTREFAGHMWTAQLAAIAVTMVFLWVFYWRGHERYTPPRLEPAADRVLFWAASAACALFIGALLLEVPVSVAAPVSAAIVVVAFFVRDREKLAWSLVPWQLLIFVTGLFLVVPTLSAHGLSAVMSWLLGEAQDPYRVAFVGAGLANAINNLPAYTALESVVTDPLALLVGVNVGPVVTPWASLATLLWFESCARHGVRVPMGRFVLTGIGLAVAGIAASVAALTLTSG</sequence>
<dbReference type="PANTHER" id="PTHR43302:SF5">
    <property type="entry name" value="TRANSPORTER ARSB-RELATED"/>
    <property type="match status" value="1"/>
</dbReference>
<evidence type="ECO:0000256" key="6">
    <source>
        <dbReference type="ARBA" id="ARBA00022692"/>
    </source>
</evidence>
<evidence type="ECO:0000256" key="3">
    <source>
        <dbReference type="ARBA" id="ARBA00009843"/>
    </source>
</evidence>
<comment type="subcellular location">
    <subcellularLocation>
        <location evidence="1">Cell membrane</location>
        <topology evidence="1">Multi-pass membrane protein</topology>
    </subcellularLocation>
</comment>
<comment type="similarity">
    <text evidence="2">Belongs to the ArsB family.</text>
</comment>
<evidence type="ECO:0000313" key="13">
    <source>
        <dbReference type="Proteomes" id="UP001597368"/>
    </source>
</evidence>
<feature type="transmembrane region" description="Helical" evidence="10">
    <location>
        <begin position="289"/>
        <end position="307"/>
    </location>
</feature>
<feature type="transmembrane region" description="Helical" evidence="10">
    <location>
        <begin position="118"/>
        <end position="138"/>
    </location>
</feature>
<feature type="transmembrane region" description="Helical" evidence="10">
    <location>
        <begin position="78"/>
        <end position="98"/>
    </location>
</feature>